<evidence type="ECO:0000256" key="1">
    <source>
        <dbReference type="SAM" id="MobiDB-lite"/>
    </source>
</evidence>
<reference evidence="2 3" key="1">
    <citation type="journal article" date="2016" name="Front. Microbiol.">
        <title>Genomic Resource of Rice Seed Associated Bacteria.</title>
        <authorList>
            <person name="Midha S."/>
            <person name="Bansal K."/>
            <person name="Sharma S."/>
            <person name="Kumar N."/>
            <person name="Patil P.P."/>
            <person name="Chaudhry V."/>
            <person name="Patil P.B."/>
        </authorList>
    </citation>
    <scope>NUCLEOTIDE SEQUENCE [LARGE SCALE GENOMIC DNA]</scope>
    <source>
        <strain evidence="2 3">NS319</strain>
    </source>
</reference>
<protein>
    <recommendedName>
        <fullName evidence="4">DUF927 domain-containing protein</fullName>
    </recommendedName>
</protein>
<comment type="caution">
    <text evidence="2">The sequence shown here is derived from an EMBL/GenBank/DDBJ whole genome shotgun (WGS) entry which is preliminary data.</text>
</comment>
<dbReference type="RefSeq" id="WP_058734304.1">
    <property type="nucleotide sequence ID" value="NZ_LDTD01000117.1"/>
</dbReference>
<dbReference type="EMBL" id="LDTD01000117">
    <property type="protein sequence ID" value="KTT68263.1"/>
    <property type="molecule type" value="Genomic_DNA"/>
</dbReference>
<dbReference type="AlphaFoldDB" id="A0A147HTT7"/>
<organism evidence="2 3">
    <name type="scientific">Sphingomonas sanguinis</name>
    <dbReference type="NCBI Taxonomy" id="33051"/>
    <lineage>
        <taxon>Bacteria</taxon>
        <taxon>Pseudomonadati</taxon>
        <taxon>Pseudomonadota</taxon>
        <taxon>Alphaproteobacteria</taxon>
        <taxon>Sphingomonadales</taxon>
        <taxon>Sphingomonadaceae</taxon>
        <taxon>Sphingomonas</taxon>
    </lineage>
</organism>
<accession>A0A147HTT7</accession>
<dbReference type="Proteomes" id="UP000072867">
    <property type="component" value="Unassembled WGS sequence"/>
</dbReference>
<dbReference type="PATRIC" id="fig|33051.3.peg.387"/>
<gene>
    <name evidence="2" type="ORF">NS319_14870</name>
</gene>
<evidence type="ECO:0000313" key="3">
    <source>
        <dbReference type="Proteomes" id="UP000072867"/>
    </source>
</evidence>
<name>A0A147HTT7_9SPHN</name>
<feature type="region of interest" description="Disordered" evidence="1">
    <location>
        <begin position="20"/>
        <end position="41"/>
    </location>
</feature>
<evidence type="ECO:0008006" key="4">
    <source>
        <dbReference type="Google" id="ProtNLM"/>
    </source>
</evidence>
<sequence>MTKAKVVSIAEALNAPVDAPILAQEGDQRPFGGRDDDDDFDAPRVPHDCPVKTLGIGTDGQTCWYLNMLGQLVPLGPRDHGKNNLHALFAPRTHLLAKYWPRWSEPKKDRAGNVVKESEIVGFKQDDASEALISACGASGIFDPQGRVRGRGAHRGDGRALTIHFGDKVMVAKPGMGGVEWHDTGLIANYVYPSGGPTPRPHHEPGGVGVVEQLLALINTWNWRRGHVDAILALGWLAQTTIAGAMDWRSHLFVTGGAGTGKSSWNGKDGLCDRLLGRGVLRTGGATEAAVRQKLRDQTIPVMFDEFEPNAFNEQKLAVILELARIASSGDDMHKGGSDHKAAEFTLRSCFQFSAILVPHMEPQDRSRFAILEMDPVREGAKKLDLDGANLPHMGAVLARRMIDGWSRWHDTYLAYHDGLMQSGHTRRSADTFGTLLAAADLALYDHIQLNVVDDWVAQFIPTSIAEISDAAADHDRCLNHLTTSTVQARGGDARETLSTWLTRAVANERTAAEAGLEAQTIQIARTRLAELGLKVVNAKRLADDASGRPRFGAVEHIPGQPCYLAVAQDHRSLGELFATTKWKSGGWSQTLARSPAAIRGVKAKFAGRSLTAVLVPIEHAIDSSSVAGWVACPSIEAIGQ</sequence>
<proteinExistence type="predicted"/>
<evidence type="ECO:0000313" key="2">
    <source>
        <dbReference type="EMBL" id="KTT68263.1"/>
    </source>
</evidence>